<feature type="domain" description="Ig-like" evidence="7">
    <location>
        <begin position="51"/>
        <end position="134"/>
    </location>
</feature>
<evidence type="ECO:0000256" key="6">
    <source>
        <dbReference type="ARBA" id="ARBA00023319"/>
    </source>
</evidence>
<evidence type="ECO:0000256" key="3">
    <source>
        <dbReference type="ARBA" id="ARBA00023136"/>
    </source>
</evidence>
<dbReference type="GO" id="GO:0050852">
    <property type="term" value="P:T cell receptor signaling pathway"/>
    <property type="evidence" value="ECO:0007669"/>
    <property type="project" value="TreeGrafter"/>
</dbReference>
<keyword evidence="2" id="KW-0732">Signal</keyword>
<keyword evidence="4" id="KW-1015">Disulfide bond</keyword>
<evidence type="ECO:0000256" key="4">
    <source>
        <dbReference type="ARBA" id="ARBA00023157"/>
    </source>
</evidence>
<evidence type="ECO:0000313" key="8">
    <source>
        <dbReference type="Ensembl" id="ENSSPAP00000024251.1"/>
    </source>
</evidence>
<dbReference type="InterPro" id="IPR013783">
    <property type="entry name" value="Ig-like_fold"/>
</dbReference>
<comment type="subcellular location">
    <subcellularLocation>
        <location evidence="1">Membrane</location>
    </subcellularLocation>
</comment>
<dbReference type="GO" id="GO:1903037">
    <property type="term" value="P:regulation of leukocyte cell-cell adhesion"/>
    <property type="evidence" value="ECO:0007669"/>
    <property type="project" value="UniProtKB-ARBA"/>
</dbReference>
<dbReference type="GeneTree" id="ENSGT00940000177100"/>
<dbReference type="SMART" id="SM00406">
    <property type="entry name" value="IGv"/>
    <property type="match status" value="1"/>
</dbReference>
<dbReference type="Gene3D" id="2.60.40.10">
    <property type="entry name" value="Immunoglobulins"/>
    <property type="match status" value="1"/>
</dbReference>
<dbReference type="AlphaFoldDB" id="A0A3B5AUX0"/>
<evidence type="ECO:0000259" key="7">
    <source>
        <dbReference type="PROSITE" id="PS50835"/>
    </source>
</evidence>
<dbReference type="InterPro" id="IPR013106">
    <property type="entry name" value="Ig_V-set"/>
</dbReference>
<dbReference type="InterPro" id="IPR007110">
    <property type="entry name" value="Ig-like_dom"/>
</dbReference>
<dbReference type="InterPro" id="IPR036179">
    <property type="entry name" value="Ig-like_dom_sf"/>
</dbReference>
<dbReference type="PROSITE" id="PS50835">
    <property type="entry name" value="IG_LIKE"/>
    <property type="match status" value="1"/>
</dbReference>
<sequence>MSDLWLVDFIKQGRFRNVFYHKRTAKLTAFRSFKLSVGSSSAQENITAELGQDVILPCGGPNNNDSFIAAEWVRPDQQPDYVLFYRDGKCHPQFQHPLFKNRTDLQDKQMKDGDVSLVLNDVKMEDTGTYVCRVFLKETIDRQSAIVKIVHLEVHPPGEFVSRAHVISWDRAHFVSFFFVCLFLHF</sequence>
<evidence type="ECO:0000256" key="2">
    <source>
        <dbReference type="ARBA" id="ARBA00022729"/>
    </source>
</evidence>
<dbReference type="Ensembl" id="ENSSPAT00000024651.1">
    <property type="protein sequence ID" value="ENSSPAP00000024251.1"/>
    <property type="gene ID" value="ENSSPAG00000018329.1"/>
</dbReference>
<proteinExistence type="predicted"/>
<dbReference type="PANTHER" id="PTHR24100">
    <property type="entry name" value="BUTYROPHILIN"/>
    <property type="match status" value="1"/>
</dbReference>
<dbReference type="FunFam" id="2.60.40.10:FF:000142">
    <property type="entry name" value="V-set domain-containing T-cell activation inhibitor 1"/>
    <property type="match status" value="1"/>
</dbReference>
<dbReference type="SMART" id="SM00409">
    <property type="entry name" value="IG"/>
    <property type="match status" value="1"/>
</dbReference>
<evidence type="ECO:0000256" key="5">
    <source>
        <dbReference type="ARBA" id="ARBA00023180"/>
    </source>
</evidence>
<dbReference type="GO" id="GO:0001817">
    <property type="term" value="P:regulation of cytokine production"/>
    <property type="evidence" value="ECO:0007669"/>
    <property type="project" value="TreeGrafter"/>
</dbReference>
<keyword evidence="3" id="KW-0472">Membrane</keyword>
<dbReference type="PANTHER" id="PTHR24100:SF151">
    <property type="entry name" value="ICOS LIGAND"/>
    <property type="match status" value="1"/>
</dbReference>
<name>A0A3B5AUX0_9TELE</name>
<dbReference type="GO" id="GO:0009897">
    <property type="term" value="C:external side of plasma membrane"/>
    <property type="evidence" value="ECO:0007669"/>
    <property type="project" value="TreeGrafter"/>
</dbReference>
<dbReference type="GO" id="GO:0050863">
    <property type="term" value="P:regulation of T cell activation"/>
    <property type="evidence" value="ECO:0007669"/>
    <property type="project" value="UniProtKB-ARBA"/>
</dbReference>
<accession>A0A3B5AUX0</accession>
<keyword evidence="6" id="KW-0393">Immunoglobulin domain</keyword>
<dbReference type="GO" id="GO:0005102">
    <property type="term" value="F:signaling receptor binding"/>
    <property type="evidence" value="ECO:0007669"/>
    <property type="project" value="TreeGrafter"/>
</dbReference>
<dbReference type="SUPFAM" id="SSF48726">
    <property type="entry name" value="Immunoglobulin"/>
    <property type="match status" value="1"/>
</dbReference>
<keyword evidence="5" id="KW-0325">Glycoprotein</keyword>
<protein>
    <recommendedName>
        <fullName evidence="7">Ig-like domain-containing protein</fullName>
    </recommendedName>
</protein>
<dbReference type="InterPro" id="IPR003599">
    <property type="entry name" value="Ig_sub"/>
</dbReference>
<reference evidence="8" key="1">
    <citation type="submission" date="2023-09" db="UniProtKB">
        <authorList>
            <consortium name="Ensembl"/>
        </authorList>
    </citation>
    <scope>IDENTIFICATION</scope>
</reference>
<evidence type="ECO:0000256" key="1">
    <source>
        <dbReference type="ARBA" id="ARBA00004370"/>
    </source>
</evidence>
<dbReference type="InterPro" id="IPR050504">
    <property type="entry name" value="IgSF_BTN/MOG"/>
</dbReference>
<dbReference type="STRING" id="144197.ENSSPAP00000024251"/>
<organism evidence="8">
    <name type="scientific">Stegastes partitus</name>
    <name type="common">bicolor damselfish</name>
    <dbReference type="NCBI Taxonomy" id="144197"/>
    <lineage>
        <taxon>Eukaryota</taxon>
        <taxon>Metazoa</taxon>
        <taxon>Chordata</taxon>
        <taxon>Craniata</taxon>
        <taxon>Vertebrata</taxon>
        <taxon>Euteleostomi</taxon>
        <taxon>Actinopterygii</taxon>
        <taxon>Neopterygii</taxon>
        <taxon>Teleostei</taxon>
        <taxon>Neoteleostei</taxon>
        <taxon>Acanthomorphata</taxon>
        <taxon>Ovalentaria</taxon>
        <taxon>Pomacentridae</taxon>
        <taxon>Stegastes</taxon>
    </lineage>
</organism>
<dbReference type="Pfam" id="PF07686">
    <property type="entry name" value="V-set"/>
    <property type="match status" value="1"/>
</dbReference>